<proteinExistence type="predicted"/>
<sequence length="140" mass="14945">MPVAKRKMSKTTARVLFVLCAFVIVFVSSFFLAGPTVLRSYDDAHRVQLVCVVSSAEASTGSSRSAKGVGASTPQVVIESRECGKFVLREGVTTDNSRDVASSFKSGTTYELEVGDGSLTTRTLLRVFGASPELLGYRPA</sequence>
<organism evidence="1 2">
    <name type="scientific">Curtobacterium herbarum</name>
    <dbReference type="NCBI Taxonomy" id="150122"/>
    <lineage>
        <taxon>Bacteria</taxon>
        <taxon>Bacillati</taxon>
        <taxon>Actinomycetota</taxon>
        <taxon>Actinomycetes</taxon>
        <taxon>Micrococcales</taxon>
        <taxon>Microbacteriaceae</taxon>
        <taxon>Curtobacterium</taxon>
    </lineage>
</organism>
<gene>
    <name evidence="1" type="ORF">GCM10009627_18960</name>
</gene>
<name>A0ABN1ZD57_9MICO</name>
<protein>
    <submittedName>
        <fullName evidence="1">Uncharacterized protein</fullName>
    </submittedName>
</protein>
<dbReference type="Proteomes" id="UP001501742">
    <property type="component" value="Unassembled WGS sequence"/>
</dbReference>
<evidence type="ECO:0000313" key="1">
    <source>
        <dbReference type="EMBL" id="GAA1493550.1"/>
    </source>
</evidence>
<dbReference type="EMBL" id="BAAAJX010000008">
    <property type="protein sequence ID" value="GAA1493550.1"/>
    <property type="molecule type" value="Genomic_DNA"/>
</dbReference>
<comment type="caution">
    <text evidence="1">The sequence shown here is derived from an EMBL/GenBank/DDBJ whole genome shotgun (WGS) entry which is preliminary data.</text>
</comment>
<reference evidence="1 2" key="1">
    <citation type="journal article" date="2019" name="Int. J. Syst. Evol. Microbiol.">
        <title>The Global Catalogue of Microorganisms (GCM) 10K type strain sequencing project: providing services to taxonomists for standard genome sequencing and annotation.</title>
        <authorList>
            <consortium name="The Broad Institute Genomics Platform"/>
            <consortium name="The Broad Institute Genome Sequencing Center for Infectious Disease"/>
            <person name="Wu L."/>
            <person name="Ma J."/>
        </authorList>
    </citation>
    <scope>NUCLEOTIDE SEQUENCE [LARGE SCALE GENOMIC DNA]</scope>
    <source>
        <strain evidence="1 2">JCM 12140</strain>
    </source>
</reference>
<evidence type="ECO:0000313" key="2">
    <source>
        <dbReference type="Proteomes" id="UP001501742"/>
    </source>
</evidence>
<accession>A0ABN1ZD57</accession>
<keyword evidence="2" id="KW-1185">Reference proteome</keyword>